<dbReference type="PANTHER" id="PTHR35046:SF26">
    <property type="entry name" value="RNA-DIRECTED DNA POLYMERASE"/>
    <property type="match status" value="1"/>
</dbReference>
<dbReference type="Pfam" id="PF07727">
    <property type="entry name" value="RVT_2"/>
    <property type="match status" value="1"/>
</dbReference>
<dbReference type="Gene3D" id="2.40.70.10">
    <property type="entry name" value="Acid Proteases"/>
    <property type="match status" value="1"/>
</dbReference>
<protein>
    <submittedName>
        <fullName evidence="2">Cysteine-rich RLK (RECEPTOR-like protein kinase) 8</fullName>
    </submittedName>
</protein>
<sequence>MLTPKVSKGDWRCNNIIKTKCTSHGRLCSVIIDGGSYEILVSQEIVKKLYLEVQPHPKPYCIAWFKKRGEVKVTHQCLIPFSIGNSDSDKVVCDVVEMESCHLLLGRPWRRGCTENIEHTTQIRDCQETEPVLPASDIYTELPHGKKPVGCKWIFTIIYKADKSIERFKARLVAKGFTQSHGIDYHETFAPVAKLNKVRILLSLAVNQDWPLHQLDVKNAFLNGNFKEEVYMEILAGLENPSNSRIVCKLKKLLYGLKQSPHVWFDRFAKAVITNVYSQCQVDHMMFVKSSPEGKAANLIFYVDDIILTENDAGEIAN</sequence>
<dbReference type="SUPFAM" id="SSF56672">
    <property type="entry name" value="DNA/RNA polymerases"/>
    <property type="match status" value="1"/>
</dbReference>
<dbReference type="EMBL" id="JBFOLK010000001">
    <property type="protein sequence ID" value="KAL2542955.1"/>
    <property type="molecule type" value="Genomic_DNA"/>
</dbReference>
<evidence type="ECO:0000259" key="1">
    <source>
        <dbReference type="Pfam" id="PF07727"/>
    </source>
</evidence>
<dbReference type="Proteomes" id="UP001604336">
    <property type="component" value="Unassembled WGS sequence"/>
</dbReference>
<dbReference type="InterPro" id="IPR021109">
    <property type="entry name" value="Peptidase_aspartic_dom_sf"/>
</dbReference>
<dbReference type="InterPro" id="IPR013103">
    <property type="entry name" value="RVT_2"/>
</dbReference>
<organism evidence="2 3">
    <name type="scientific">Abeliophyllum distichum</name>
    <dbReference type="NCBI Taxonomy" id="126358"/>
    <lineage>
        <taxon>Eukaryota</taxon>
        <taxon>Viridiplantae</taxon>
        <taxon>Streptophyta</taxon>
        <taxon>Embryophyta</taxon>
        <taxon>Tracheophyta</taxon>
        <taxon>Spermatophyta</taxon>
        <taxon>Magnoliopsida</taxon>
        <taxon>eudicotyledons</taxon>
        <taxon>Gunneridae</taxon>
        <taxon>Pentapetalae</taxon>
        <taxon>asterids</taxon>
        <taxon>lamiids</taxon>
        <taxon>Lamiales</taxon>
        <taxon>Oleaceae</taxon>
        <taxon>Forsythieae</taxon>
        <taxon>Abeliophyllum</taxon>
    </lineage>
</organism>
<name>A0ABD1VZW6_9LAMI</name>
<keyword evidence="3" id="KW-1185">Reference proteome</keyword>
<evidence type="ECO:0000313" key="3">
    <source>
        <dbReference type="Proteomes" id="UP001604336"/>
    </source>
</evidence>
<evidence type="ECO:0000313" key="2">
    <source>
        <dbReference type="EMBL" id="KAL2542955.1"/>
    </source>
</evidence>
<dbReference type="CDD" id="cd00303">
    <property type="entry name" value="retropepsin_like"/>
    <property type="match status" value="1"/>
</dbReference>
<accession>A0ABD1VZW6</accession>
<dbReference type="AlphaFoldDB" id="A0ABD1VZW6"/>
<gene>
    <name evidence="2" type="ORF">Adt_03933</name>
</gene>
<feature type="domain" description="Reverse transcriptase Ty1/copia-type" evidence="1">
    <location>
        <begin position="141"/>
        <end position="317"/>
    </location>
</feature>
<dbReference type="PANTHER" id="PTHR35046">
    <property type="entry name" value="ZINC KNUCKLE (CCHC-TYPE) FAMILY PROTEIN"/>
    <property type="match status" value="1"/>
</dbReference>
<proteinExistence type="predicted"/>
<reference evidence="3" key="1">
    <citation type="submission" date="2024-07" db="EMBL/GenBank/DDBJ databases">
        <title>Two chromosome-level genome assemblies of Korean endemic species Abeliophyllum distichum and Forsythia ovata (Oleaceae).</title>
        <authorList>
            <person name="Jang H."/>
        </authorList>
    </citation>
    <scope>NUCLEOTIDE SEQUENCE [LARGE SCALE GENOMIC DNA]</scope>
</reference>
<comment type="caution">
    <text evidence="2">The sequence shown here is derived from an EMBL/GenBank/DDBJ whole genome shotgun (WGS) entry which is preliminary data.</text>
</comment>
<dbReference type="InterPro" id="IPR043502">
    <property type="entry name" value="DNA/RNA_pol_sf"/>
</dbReference>